<dbReference type="Proteomes" id="UP000218542">
    <property type="component" value="Unassembled WGS sequence"/>
</dbReference>
<gene>
    <name evidence="2" type="ORF">SCALIN_C05_0053</name>
</gene>
<keyword evidence="3" id="KW-1185">Reference proteome</keyword>
<dbReference type="EMBL" id="BAOS01000005">
    <property type="protein sequence ID" value="GAX59968.1"/>
    <property type="molecule type" value="Genomic_DNA"/>
</dbReference>
<organism evidence="2 3">
    <name type="scientific">Candidatus Scalindua japonica</name>
    <dbReference type="NCBI Taxonomy" id="1284222"/>
    <lineage>
        <taxon>Bacteria</taxon>
        <taxon>Pseudomonadati</taxon>
        <taxon>Planctomycetota</taxon>
        <taxon>Candidatus Brocadiia</taxon>
        <taxon>Candidatus Brocadiales</taxon>
        <taxon>Candidatus Scalinduaceae</taxon>
        <taxon>Candidatus Scalindua</taxon>
    </lineage>
</organism>
<name>A0A286TVN4_9BACT</name>
<sequence length="126" mass="13124">MVVKKISFVLVVLAIAIMGTAIPPALAADDAASIARRDKMINALKSECAVKVGAKKKAASTVPETAEATTDIKTVITEKVEELKAETDSEAEPVVTETISEVKDAAEAASEHGTEAAEKVKAEITC</sequence>
<proteinExistence type="predicted"/>
<protein>
    <submittedName>
        <fullName evidence="2">Uncharacterized protein</fullName>
    </submittedName>
</protein>
<dbReference type="AlphaFoldDB" id="A0A286TVN4"/>
<feature type="signal peptide" evidence="1">
    <location>
        <begin position="1"/>
        <end position="27"/>
    </location>
</feature>
<accession>A0A286TVN4</accession>
<evidence type="ECO:0000256" key="1">
    <source>
        <dbReference type="SAM" id="SignalP"/>
    </source>
</evidence>
<keyword evidence="1" id="KW-0732">Signal</keyword>
<feature type="chain" id="PRO_5013126549" evidence="1">
    <location>
        <begin position="28"/>
        <end position="126"/>
    </location>
</feature>
<evidence type="ECO:0000313" key="2">
    <source>
        <dbReference type="EMBL" id="GAX59968.1"/>
    </source>
</evidence>
<comment type="caution">
    <text evidence="2">The sequence shown here is derived from an EMBL/GenBank/DDBJ whole genome shotgun (WGS) entry which is preliminary data.</text>
</comment>
<reference evidence="3" key="1">
    <citation type="journal article" date="2017" name="Environ. Microbiol. Rep.">
        <title>Genetic Diversity of Marine Anaerobic Ammonium-Oxidizing Bacteria as Revealed by Genomic and Proteomic Analyses of 'Candidatus Scalindua japonica'.</title>
        <authorList>
            <person name="Oshiki M."/>
            <person name="Mizuto K."/>
            <person name="Kimura Z."/>
            <person name="Kindaichi T."/>
            <person name="Satoh H."/>
            <person name="Okabe S."/>
        </authorList>
    </citation>
    <scope>NUCLEOTIDE SEQUENCE [LARGE SCALE GENOMIC DNA]</scope>
    <source>
        <strain evidence="3">husup-a2</strain>
    </source>
</reference>
<dbReference type="RefSeq" id="WP_096893124.1">
    <property type="nucleotide sequence ID" value="NZ_BAOS01000005.1"/>
</dbReference>
<evidence type="ECO:0000313" key="3">
    <source>
        <dbReference type="Proteomes" id="UP000218542"/>
    </source>
</evidence>